<comment type="caution">
    <text evidence="3">The sequence shown here is derived from an EMBL/GenBank/DDBJ whole genome shotgun (WGS) entry which is preliminary data.</text>
</comment>
<protein>
    <submittedName>
        <fullName evidence="3">Para-nitrobenzyl esterase</fullName>
    </submittedName>
</protein>
<proteinExistence type="predicted"/>
<keyword evidence="1" id="KW-0732">Signal</keyword>
<feature type="chain" id="PRO_5013096056" evidence="1">
    <location>
        <begin position="20"/>
        <end position="505"/>
    </location>
</feature>
<dbReference type="AlphaFoldDB" id="A0A1Y2DJ90"/>
<dbReference type="PANTHER" id="PTHR11559">
    <property type="entry name" value="CARBOXYLESTERASE"/>
    <property type="match status" value="1"/>
</dbReference>
<feature type="domain" description="Carboxylesterase type B" evidence="2">
    <location>
        <begin position="23"/>
        <end position="358"/>
    </location>
</feature>
<dbReference type="InParanoid" id="A0A1Y2DJ90"/>
<feature type="signal peptide" evidence="1">
    <location>
        <begin position="1"/>
        <end position="19"/>
    </location>
</feature>
<dbReference type="Gene3D" id="3.40.50.1820">
    <property type="entry name" value="alpha/beta hydrolase"/>
    <property type="match status" value="1"/>
</dbReference>
<gene>
    <name evidence="3" type="ORF">BCR38DRAFT_446137</name>
</gene>
<dbReference type="InterPro" id="IPR002018">
    <property type="entry name" value="CarbesteraseB"/>
</dbReference>
<dbReference type="RefSeq" id="XP_040711974.1">
    <property type="nucleotide sequence ID" value="XM_040861070.1"/>
</dbReference>
<dbReference type="InterPro" id="IPR050309">
    <property type="entry name" value="Type-B_Carboxylest/Lipase"/>
</dbReference>
<dbReference type="Proteomes" id="UP000193689">
    <property type="component" value="Unassembled WGS sequence"/>
</dbReference>
<evidence type="ECO:0000313" key="4">
    <source>
        <dbReference type="Proteomes" id="UP000193689"/>
    </source>
</evidence>
<dbReference type="SUPFAM" id="SSF53474">
    <property type="entry name" value="alpha/beta-Hydrolases"/>
    <property type="match status" value="1"/>
</dbReference>
<organism evidence="3 4">
    <name type="scientific">Pseudomassariella vexata</name>
    <dbReference type="NCBI Taxonomy" id="1141098"/>
    <lineage>
        <taxon>Eukaryota</taxon>
        <taxon>Fungi</taxon>
        <taxon>Dikarya</taxon>
        <taxon>Ascomycota</taxon>
        <taxon>Pezizomycotina</taxon>
        <taxon>Sordariomycetes</taxon>
        <taxon>Xylariomycetidae</taxon>
        <taxon>Amphisphaeriales</taxon>
        <taxon>Pseudomassariaceae</taxon>
        <taxon>Pseudomassariella</taxon>
    </lineage>
</organism>
<sequence length="505" mass="54384">MRIAIISNLVALAARGTTALVLKVNTTSGPVYGMINGTTPNVRQFLGVPFAEPPVDALRWLPAVPKKSVDYIDAMAFGPSCPQYESAIPSVYNVDSRNFLITGPTSEDCLSLNIWAPKIGYEEHKKLPVIIWIYGGGSLTGGGRIGYQIPAHWIERSQKHIVVGVNYRLNIFGFPRAAGLKSDQQNLGFLDIRLGVEWVRDNIANFGGDPSRISMWGQSAGAGATDAYNFAYQQDHIVAGIILDSGNVLGRPSTLTATDYANFTFVASHFGCGNSSSAQAELECMRKVEQTDIEAFLKAYQDGGFNPSISFVPAVDGVTKFEDYPARYAAGNFSRVPAIAGSNADEGTSLSSWVANGTAVNQTAADIITMQELCRVTETSRARHAAEATTFHYYYHGNWSNISPRSWGGAYHSSELPLIMGTHDIVHGPSTDFEIAVSHRMQDLYLAFAEDPYAGPIALGWPASAPNSSVIEFAPDDGIASRRVLVSEFEGRCDGAAPVVGAVPI</sequence>
<dbReference type="STRING" id="1141098.A0A1Y2DJ90"/>
<evidence type="ECO:0000259" key="2">
    <source>
        <dbReference type="Pfam" id="PF00135"/>
    </source>
</evidence>
<evidence type="ECO:0000256" key="1">
    <source>
        <dbReference type="SAM" id="SignalP"/>
    </source>
</evidence>
<dbReference type="OrthoDB" id="408631at2759"/>
<dbReference type="GeneID" id="63777282"/>
<dbReference type="InterPro" id="IPR029058">
    <property type="entry name" value="AB_hydrolase_fold"/>
</dbReference>
<evidence type="ECO:0000313" key="3">
    <source>
        <dbReference type="EMBL" id="ORY59280.1"/>
    </source>
</evidence>
<accession>A0A1Y2DJ90</accession>
<name>A0A1Y2DJ90_9PEZI</name>
<reference evidence="3 4" key="1">
    <citation type="submission" date="2016-07" db="EMBL/GenBank/DDBJ databases">
        <title>Pervasive Adenine N6-methylation of Active Genes in Fungi.</title>
        <authorList>
            <consortium name="DOE Joint Genome Institute"/>
            <person name="Mondo S.J."/>
            <person name="Dannebaum R.O."/>
            <person name="Kuo R.C."/>
            <person name="Labutti K."/>
            <person name="Haridas S."/>
            <person name="Kuo A."/>
            <person name="Salamov A."/>
            <person name="Ahrendt S.R."/>
            <person name="Lipzen A."/>
            <person name="Sullivan W."/>
            <person name="Andreopoulos W.B."/>
            <person name="Clum A."/>
            <person name="Lindquist E."/>
            <person name="Daum C."/>
            <person name="Ramamoorthy G.K."/>
            <person name="Gryganskyi A."/>
            <person name="Culley D."/>
            <person name="Magnuson J.K."/>
            <person name="James T.Y."/>
            <person name="O'Malley M.A."/>
            <person name="Stajich J.E."/>
            <person name="Spatafora J.W."/>
            <person name="Visel A."/>
            <person name="Grigoriev I.V."/>
        </authorList>
    </citation>
    <scope>NUCLEOTIDE SEQUENCE [LARGE SCALE GENOMIC DNA]</scope>
    <source>
        <strain evidence="3 4">CBS 129021</strain>
    </source>
</reference>
<dbReference type="Pfam" id="PF00135">
    <property type="entry name" value="COesterase"/>
    <property type="match status" value="1"/>
</dbReference>
<dbReference type="EMBL" id="MCFJ01000014">
    <property type="protein sequence ID" value="ORY59280.1"/>
    <property type="molecule type" value="Genomic_DNA"/>
</dbReference>
<keyword evidence="4" id="KW-1185">Reference proteome</keyword>